<evidence type="ECO:0000259" key="10">
    <source>
        <dbReference type="PROSITE" id="PS50059"/>
    </source>
</evidence>
<dbReference type="InterPro" id="IPR036611">
    <property type="entry name" value="Trigger_fac_ribosome-bd_sf"/>
</dbReference>
<evidence type="ECO:0000256" key="2">
    <source>
        <dbReference type="ARBA" id="ARBA00013194"/>
    </source>
</evidence>
<dbReference type="EMBL" id="JAQIBC010000014">
    <property type="protein sequence ID" value="MDM5264761.1"/>
    <property type="molecule type" value="Genomic_DNA"/>
</dbReference>
<dbReference type="PROSITE" id="PS50059">
    <property type="entry name" value="FKBP_PPIASE"/>
    <property type="match status" value="1"/>
</dbReference>
<evidence type="ECO:0000256" key="3">
    <source>
        <dbReference type="ARBA" id="ARBA00016902"/>
    </source>
</evidence>
<evidence type="ECO:0000256" key="5">
    <source>
        <dbReference type="ARBA" id="ARBA00023110"/>
    </source>
</evidence>
<dbReference type="SUPFAM" id="SSF109998">
    <property type="entry name" value="Triger factor/SurA peptide-binding domain-like"/>
    <property type="match status" value="1"/>
</dbReference>
<dbReference type="EC" id="5.2.1.8" evidence="2 8"/>
<evidence type="ECO:0000256" key="7">
    <source>
        <dbReference type="ARBA" id="ARBA00029986"/>
    </source>
</evidence>
<keyword evidence="6 8" id="KW-0413">Isomerase</keyword>
<dbReference type="PIRSF" id="PIRSF003095">
    <property type="entry name" value="Trigger_factor"/>
    <property type="match status" value="1"/>
</dbReference>
<dbReference type="InterPro" id="IPR005215">
    <property type="entry name" value="Trig_fac"/>
</dbReference>
<dbReference type="SUPFAM" id="SSF54534">
    <property type="entry name" value="FKBP-like"/>
    <property type="match status" value="1"/>
</dbReference>
<dbReference type="InterPro" id="IPR037041">
    <property type="entry name" value="Trigger_fac_C_sf"/>
</dbReference>
<dbReference type="SUPFAM" id="SSF102735">
    <property type="entry name" value="Trigger factor ribosome-binding domain"/>
    <property type="match status" value="1"/>
</dbReference>
<keyword evidence="4 8" id="KW-0963">Cytoplasm</keyword>
<accession>A0ABT7QUQ3</accession>
<dbReference type="Gene3D" id="3.10.50.40">
    <property type="match status" value="1"/>
</dbReference>
<evidence type="ECO:0000256" key="9">
    <source>
        <dbReference type="PROSITE-ProRule" id="PRU00277"/>
    </source>
</evidence>
<keyword evidence="12" id="KW-1185">Reference proteome</keyword>
<evidence type="ECO:0000256" key="8">
    <source>
        <dbReference type="HAMAP-Rule" id="MF_00303"/>
    </source>
</evidence>
<feature type="domain" description="PPIase FKBP-type" evidence="10">
    <location>
        <begin position="154"/>
        <end position="236"/>
    </location>
</feature>
<dbReference type="HAMAP" id="MF_00303">
    <property type="entry name" value="Trigger_factor_Tig"/>
    <property type="match status" value="1"/>
</dbReference>
<organism evidence="11 12">
    <name type="scientific">Sulfurovum xiamenensis</name>
    <dbReference type="NCBI Taxonomy" id="3019066"/>
    <lineage>
        <taxon>Bacteria</taxon>
        <taxon>Pseudomonadati</taxon>
        <taxon>Campylobacterota</taxon>
        <taxon>Epsilonproteobacteria</taxon>
        <taxon>Campylobacterales</taxon>
        <taxon>Sulfurovaceae</taxon>
        <taxon>Sulfurovum</taxon>
    </lineage>
</organism>
<evidence type="ECO:0000256" key="6">
    <source>
        <dbReference type="ARBA" id="ARBA00023235"/>
    </source>
</evidence>
<proteinExistence type="inferred from homology"/>
<comment type="caution">
    <text evidence="11">The sequence shown here is derived from an EMBL/GenBank/DDBJ whole genome shotgun (WGS) entry which is preliminary data.</text>
</comment>
<dbReference type="NCBIfam" id="TIGR00115">
    <property type="entry name" value="tig"/>
    <property type="match status" value="1"/>
</dbReference>
<comment type="function">
    <text evidence="8">Involved in protein export. Acts as a chaperone by maintaining the newly synthesized protein in an open conformation. Functions as a peptidyl-prolyl cis-trans isomerase.</text>
</comment>
<gene>
    <name evidence="8 11" type="primary">tig</name>
    <name evidence="11" type="ORF">PF327_11200</name>
</gene>
<dbReference type="InterPro" id="IPR027304">
    <property type="entry name" value="Trigger_fact/SurA_dom_sf"/>
</dbReference>
<dbReference type="GO" id="GO:0003755">
    <property type="term" value="F:peptidyl-prolyl cis-trans isomerase activity"/>
    <property type="evidence" value="ECO:0007669"/>
    <property type="project" value="UniProtKB-EC"/>
</dbReference>
<name>A0ABT7QUQ3_9BACT</name>
<keyword evidence="5 8" id="KW-0697">Rotamase</keyword>
<dbReference type="RefSeq" id="WP_289402640.1">
    <property type="nucleotide sequence ID" value="NZ_JAQIBC010000014.1"/>
</dbReference>
<dbReference type="Gene3D" id="1.10.3120.10">
    <property type="entry name" value="Trigger factor, C-terminal domain"/>
    <property type="match status" value="1"/>
</dbReference>
<dbReference type="Pfam" id="PF00254">
    <property type="entry name" value="FKBP_C"/>
    <property type="match status" value="1"/>
</dbReference>
<dbReference type="InterPro" id="IPR001179">
    <property type="entry name" value="PPIase_FKBP_dom"/>
</dbReference>
<comment type="similarity">
    <text evidence="8">Belongs to the FKBP-type PPIase family. Tig subfamily.</text>
</comment>
<evidence type="ECO:0000313" key="12">
    <source>
        <dbReference type="Proteomes" id="UP001169066"/>
    </source>
</evidence>
<reference evidence="11" key="1">
    <citation type="submission" date="2023-01" db="EMBL/GenBank/DDBJ databases">
        <title>Sulfurovum sp. XTW-4 genome assembly.</title>
        <authorList>
            <person name="Wang J."/>
        </authorList>
    </citation>
    <scope>NUCLEOTIDE SEQUENCE</scope>
    <source>
        <strain evidence="11">XTW-4</strain>
    </source>
</reference>
<dbReference type="InterPro" id="IPR046357">
    <property type="entry name" value="PPIase_dom_sf"/>
</dbReference>
<comment type="domain">
    <text evidence="8">Consists of 3 domains; the N-terminus binds the ribosome, the middle domain has PPIase activity, while the C-terminus has intrinsic chaperone activity on its own.</text>
</comment>
<dbReference type="Proteomes" id="UP001169066">
    <property type="component" value="Unassembled WGS sequence"/>
</dbReference>
<keyword evidence="8" id="KW-0131">Cell cycle</keyword>
<dbReference type="Pfam" id="PF05698">
    <property type="entry name" value="Trigger_C"/>
    <property type="match status" value="1"/>
</dbReference>
<comment type="catalytic activity">
    <reaction evidence="1 8 9">
        <text>[protein]-peptidylproline (omega=180) = [protein]-peptidylproline (omega=0)</text>
        <dbReference type="Rhea" id="RHEA:16237"/>
        <dbReference type="Rhea" id="RHEA-COMP:10747"/>
        <dbReference type="Rhea" id="RHEA-COMP:10748"/>
        <dbReference type="ChEBI" id="CHEBI:83833"/>
        <dbReference type="ChEBI" id="CHEBI:83834"/>
        <dbReference type="EC" id="5.2.1.8"/>
    </reaction>
</comment>
<evidence type="ECO:0000313" key="11">
    <source>
        <dbReference type="EMBL" id="MDM5264761.1"/>
    </source>
</evidence>
<dbReference type="InterPro" id="IPR008880">
    <property type="entry name" value="Trigger_fac_C"/>
</dbReference>
<evidence type="ECO:0000256" key="1">
    <source>
        <dbReference type="ARBA" id="ARBA00000971"/>
    </source>
</evidence>
<comment type="subcellular location">
    <subcellularLocation>
        <location evidence="8">Cytoplasm</location>
    </subcellularLocation>
    <text evidence="8">About half TF is bound to the ribosome near the polypeptide exit tunnel while the other half is free in the cytoplasm.</text>
</comment>
<sequence>MKVTVEKVDDINYIISGSVQNSVIEEKVAKLKEEAEKAPKDEKSTDENIEQNAAGQVFQDFINAGIKEGNLDVENILGQPGLKKYEQQEDSIYFEVEVAVSPEINVDDIDFDEIAPSYTKPTASPEAVEAKLAEFAQQQAPFTKLETPKPIEVGDVAVIDFTGYIDDKPFEGGSAEKFNIKVGSNKFIPGFEEQLVGMEYGEEKDVIVTFPKDYSADDLAGKEAKFVVKLHEIQEQKPVTIDDAFAQKVLNNNTATVETLKKQFGEQVTAEELSQIYMRDLKPKIVEALLAKFDFTLPNNVVETEIDAKVREKSRGFTEEQHKEYVEDKEKFKELRESVREEARQSIKLALIVEALAKREGIDVHEQEVIAALGYQATMTGQDPQALLKYYQDNNLMTAAKMGLTEDKLFGHILGFHKA</sequence>
<keyword evidence="8" id="KW-0132">Cell division</keyword>
<keyword evidence="8" id="KW-0143">Chaperone</keyword>
<evidence type="ECO:0000256" key="4">
    <source>
        <dbReference type="ARBA" id="ARBA00022490"/>
    </source>
</evidence>
<protein>
    <recommendedName>
        <fullName evidence="3 8">Trigger factor</fullName>
        <shortName evidence="8">TF</shortName>
        <ecNumber evidence="2 8">5.2.1.8</ecNumber>
    </recommendedName>
    <alternativeName>
        <fullName evidence="7 8">PPIase</fullName>
    </alternativeName>
</protein>